<dbReference type="EMBL" id="JAULSW010000007">
    <property type="protein sequence ID" value="KAK3375075.1"/>
    <property type="molecule type" value="Genomic_DNA"/>
</dbReference>
<dbReference type="FunFam" id="2.60.120.200:FF:000245">
    <property type="entry name" value="Similar to lectin family integral membrane protein"/>
    <property type="match status" value="1"/>
</dbReference>
<dbReference type="Pfam" id="PF03388">
    <property type="entry name" value="Lectin_leg-like"/>
    <property type="match status" value="1"/>
</dbReference>
<dbReference type="CDD" id="cd06903">
    <property type="entry name" value="lectin_EMP46_EMP47"/>
    <property type="match status" value="1"/>
</dbReference>
<feature type="compositionally biased region" description="Low complexity" evidence="7">
    <location>
        <begin position="248"/>
        <end position="286"/>
    </location>
</feature>
<dbReference type="GO" id="GO:0000139">
    <property type="term" value="C:Golgi membrane"/>
    <property type="evidence" value="ECO:0007669"/>
    <property type="project" value="TreeGrafter"/>
</dbReference>
<dbReference type="SUPFAM" id="SSF49899">
    <property type="entry name" value="Concanavalin A-like lectins/glucanases"/>
    <property type="match status" value="1"/>
</dbReference>
<evidence type="ECO:0000256" key="9">
    <source>
        <dbReference type="SAM" id="SignalP"/>
    </source>
</evidence>
<dbReference type="Proteomes" id="UP001285441">
    <property type="component" value="Unassembled WGS sequence"/>
</dbReference>
<reference evidence="11" key="2">
    <citation type="submission" date="2023-06" db="EMBL/GenBank/DDBJ databases">
        <authorList>
            <consortium name="Lawrence Berkeley National Laboratory"/>
            <person name="Haridas S."/>
            <person name="Hensen N."/>
            <person name="Bonometti L."/>
            <person name="Westerberg I."/>
            <person name="Brannstrom I.O."/>
            <person name="Guillou S."/>
            <person name="Cros-Aarteil S."/>
            <person name="Calhoun S."/>
            <person name="Kuo A."/>
            <person name="Mondo S."/>
            <person name="Pangilinan J."/>
            <person name="Riley R."/>
            <person name="LaButti K."/>
            <person name="Andreopoulos B."/>
            <person name="Lipzen A."/>
            <person name="Chen C."/>
            <person name="Yanf M."/>
            <person name="Daum C."/>
            <person name="Ng V."/>
            <person name="Clum A."/>
            <person name="Steindorff A."/>
            <person name="Ohm R."/>
            <person name="Martin F."/>
            <person name="Silar P."/>
            <person name="Natvig D."/>
            <person name="Lalanne C."/>
            <person name="Gautier V."/>
            <person name="Ament-velasquez S.L."/>
            <person name="Kruys A."/>
            <person name="Hutchinson M.I."/>
            <person name="Powell A.J."/>
            <person name="Barry K."/>
            <person name="Miller A.N."/>
            <person name="Grigoriev I.V."/>
            <person name="Debuchy R."/>
            <person name="Gladieux P."/>
            <person name="Thoren M.H."/>
            <person name="Johannesson H."/>
        </authorList>
    </citation>
    <scope>NUCLEOTIDE SEQUENCE</scope>
    <source>
        <strain evidence="11">CBS 232.78</strain>
    </source>
</reference>
<evidence type="ECO:0000256" key="5">
    <source>
        <dbReference type="ARBA" id="ARBA00023136"/>
    </source>
</evidence>
<keyword evidence="5 8" id="KW-0472">Membrane</keyword>
<gene>
    <name evidence="11" type="ORF">B0H63DRAFT_265881</name>
</gene>
<feature type="coiled-coil region" evidence="6">
    <location>
        <begin position="373"/>
        <end position="407"/>
    </location>
</feature>
<feature type="region of interest" description="Disordered" evidence="7">
    <location>
        <begin position="240"/>
        <end position="305"/>
    </location>
</feature>
<keyword evidence="4 8" id="KW-1133">Transmembrane helix</keyword>
<evidence type="ECO:0000256" key="6">
    <source>
        <dbReference type="SAM" id="Coils"/>
    </source>
</evidence>
<keyword evidence="2 8" id="KW-0812">Transmembrane</keyword>
<protein>
    <submittedName>
        <fullName evidence="11">Concanavalin A-like lectin/glucanase domain-containing protein</fullName>
    </submittedName>
</protein>
<dbReference type="InterPro" id="IPR005052">
    <property type="entry name" value="Lectin_leg"/>
</dbReference>
<feature type="chain" id="PRO_5041961774" evidence="9">
    <location>
        <begin position="20"/>
        <end position="467"/>
    </location>
</feature>
<organism evidence="11 12">
    <name type="scientific">Podospora didyma</name>
    <dbReference type="NCBI Taxonomy" id="330526"/>
    <lineage>
        <taxon>Eukaryota</taxon>
        <taxon>Fungi</taxon>
        <taxon>Dikarya</taxon>
        <taxon>Ascomycota</taxon>
        <taxon>Pezizomycotina</taxon>
        <taxon>Sordariomycetes</taxon>
        <taxon>Sordariomycetidae</taxon>
        <taxon>Sordariales</taxon>
        <taxon>Podosporaceae</taxon>
        <taxon>Podospora</taxon>
    </lineage>
</organism>
<evidence type="ECO:0000256" key="4">
    <source>
        <dbReference type="ARBA" id="ARBA00022989"/>
    </source>
</evidence>
<feature type="transmembrane region" description="Helical" evidence="8">
    <location>
        <begin position="438"/>
        <end position="456"/>
    </location>
</feature>
<feature type="domain" description="L-type lectin-like" evidence="10">
    <location>
        <begin position="25"/>
        <end position="237"/>
    </location>
</feature>
<dbReference type="GO" id="GO:0005537">
    <property type="term" value="F:D-mannose binding"/>
    <property type="evidence" value="ECO:0007669"/>
    <property type="project" value="TreeGrafter"/>
</dbReference>
<dbReference type="GO" id="GO:0005789">
    <property type="term" value="C:endoplasmic reticulum membrane"/>
    <property type="evidence" value="ECO:0007669"/>
    <property type="project" value="TreeGrafter"/>
</dbReference>
<evidence type="ECO:0000256" key="7">
    <source>
        <dbReference type="SAM" id="MobiDB-lite"/>
    </source>
</evidence>
<dbReference type="PANTHER" id="PTHR12223:SF28">
    <property type="entry name" value="LECTIN, MANNOSE BINDING 1 LIKE"/>
    <property type="match status" value="1"/>
</dbReference>
<evidence type="ECO:0000256" key="1">
    <source>
        <dbReference type="ARBA" id="ARBA00004479"/>
    </source>
</evidence>
<dbReference type="InterPro" id="IPR013320">
    <property type="entry name" value="ConA-like_dom_sf"/>
</dbReference>
<accession>A0AAE0N9D4</accession>
<evidence type="ECO:0000313" key="12">
    <source>
        <dbReference type="Proteomes" id="UP001285441"/>
    </source>
</evidence>
<evidence type="ECO:0000256" key="8">
    <source>
        <dbReference type="SAM" id="Phobius"/>
    </source>
</evidence>
<evidence type="ECO:0000256" key="3">
    <source>
        <dbReference type="ARBA" id="ARBA00022729"/>
    </source>
</evidence>
<comment type="subcellular location">
    <subcellularLocation>
        <location evidence="1">Membrane</location>
        <topology evidence="1">Single-pass type I membrane protein</topology>
    </subcellularLocation>
</comment>
<name>A0AAE0N9D4_9PEZI</name>
<dbReference type="AlphaFoldDB" id="A0AAE0N9D4"/>
<dbReference type="GO" id="GO:0030134">
    <property type="term" value="C:COPII-coated ER to Golgi transport vesicle"/>
    <property type="evidence" value="ECO:0007669"/>
    <property type="project" value="TreeGrafter"/>
</dbReference>
<dbReference type="InterPro" id="IPR035661">
    <property type="entry name" value="EMP46/EMP47_N"/>
</dbReference>
<keyword evidence="6" id="KW-0175">Coiled coil</keyword>
<dbReference type="GO" id="GO:0005793">
    <property type="term" value="C:endoplasmic reticulum-Golgi intermediate compartment"/>
    <property type="evidence" value="ECO:0007669"/>
    <property type="project" value="TreeGrafter"/>
</dbReference>
<evidence type="ECO:0000256" key="2">
    <source>
        <dbReference type="ARBA" id="ARBA00022692"/>
    </source>
</evidence>
<feature type="signal peptide" evidence="9">
    <location>
        <begin position="1"/>
        <end position="19"/>
    </location>
</feature>
<dbReference type="GO" id="GO:0006888">
    <property type="term" value="P:endoplasmic reticulum to Golgi vesicle-mediated transport"/>
    <property type="evidence" value="ECO:0007669"/>
    <property type="project" value="TreeGrafter"/>
</dbReference>
<keyword evidence="3 9" id="KW-0732">Signal</keyword>
<comment type="caution">
    <text evidence="11">The sequence shown here is derived from an EMBL/GenBank/DDBJ whole genome shotgun (WGS) entry which is preliminary data.</text>
</comment>
<dbReference type="PROSITE" id="PS51328">
    <property type="entry name" value="L_LECTIN_LIKE"/>
    <property type="match status" value="1"/>
</dbReference>
<sequence>MRSPSSIAVLVASLAHAQAQYLVNELSFGFGTRISPEGQQSVPNFSLQGRPNVPELLSNKIILTPPAPGNQRGAVWADKSLPHQNWIADVDFRANGPERGGGNLNIWLVRDGAHNVGSGSIYTVGKFEGLALVIDQSGGSGGMIRGFLNDGTTDFQKHHNPDNLAFGHCQFSYRNLGRPSQIKMRHSESKFVVEVDSHLCFESDKIRLPSGYNFGITAASAENPDSFEVFKLVVLNDDNNHGSTSSYHQTNHGQNQDQNQNQNQNQNQGQNQGHENNNNQQAGQQQKPPHQGKLTFGRSGMVVDDPFDTVIPDQQAEKITSSKAQFEDLHNRLQSVNHHLSSIFRAVSQVNSIGEQRHEEVSTMLGELKGLITTKVDHRCDALESKLANLEKEMRSLRNELAAKLRDSENSIKYHVSDHHETLKDTVQKHAAPGHTRLILVIVGGQLLLAAGYVYYKRRKSSPKKYL</sequence>
<keyword evidence="12" id="KW-1185">Reference proteome</keyword>
<evidence type="ECO:0000313" key="11">
    <source>
        <dbReference type="EMBL" id="KAK3375075.1"/>
    </source>
</evidence>
<dbReference type="Gene3D" id="2.60.120.200">
    <property type="match status" value="1"/>
</dbReference>
<dbReference type="PANTHER" id="PTHR12223">
    <property type="entry name" value="VESICULAR MANNOSE-BINDING LECTIN"/>
    <property type="match status" value="1"/>
</dbReference>
<reference evidence="11" key="1">
    <citation type="journal article" date="2023" name="Mol. Phylogenet. Evol.">
        <title>Genome-scale phylogeny and comparative genomics of the fungal order Sordariales.</title>
        <authorList>
            <person name="Hensen N."/>
            <person name="Bonometti L."/>
            <person name="Westerberg I."/>
            <person name="Brannstrom I.O."/>
            <person name="Guillou S."/>
            <person name="Cros-Aarteil S."/>
            <person name="Calhoun S."/>
            <person name="Haridas S."/>
            <person name="Kuo A."/>
            <person name="Mondo S."/>
            <person name="Pangilinan J."/>
            <person name="Riley R."/>
            <person name="LaButti K."/>
            <person name="Andreopoulos B."/>
            <person name="Lipzen A."/>
            <person name="Chen C."/>
            <person name="Yan M."/>
            <person name="Daum C."/>
            <person name="Ng V."/>
            <person name="Clum A."/>
            <person name="Steindorff A."/>
            <person name="Ohm R.A."/>
            <person name="Martin F."/>
            <person name="Silar P."/>
            <person name="Natvig D.O."/>
            <person name="Lalanne C."/>
            <person name="Gautier V."/>
            <person name="Ament-Velasquez S.L."/>
            <person name="Kruys A."/>
            <person name="Hutchinson M.I."/>
            <person name="Powell A.J."/>
            <person name="Barry K."/>
            <person name="Miller A.N."/>
            <person name="Grigoriev I.V."/>
            <person name="Debuchy R."/>
            <person name="Gladieux P."/>
            <person name="Hiltunen Thoren M."/>
            <person name="Johannesson H."/>
        </authorList>
    </citation>
    <scope>NUCLEOTIDE SEQUENCE</scope>
    <source>
        <strain evidence="11">CBS 232.78</strain>
    </source>
</reference>
<dbReference type="InterPro" id="IPR051136">
    <property type="entry name" value="Intracellular_Lectin-GPT"/>
</dbReference>
<proteinExistence type="predicted"/>
<evidence type="ECO:0000259" key="10">
    <source>
        <dbReference type="PROSITE" id="PS51328"/>
    </source>
</evidence>